<proteinExistence type="predicted"/>
<sequence>MNAENKVLKTENVEVRRKFNQASETVQQLSKEKENLNEVVTRASKLDISAFSMQPLNSKNRKTTWFSQTANLQFSFTISKNITAVSGEKVLYLRITRPDDEVMTKSASNVFQFENKMIAYSAKKNFEYTGEAYSDVIYWKVEEILQKGTYRADFFVDGSRIGSFTFEVKK</sequence>
<feature type="coiled-coil region" evidence="1">
    <location>
        <begin position="12"/>
        <end position="46"/>
    </location>
</feature>
<dbReference type="AlphaFoldDB" id="A0A645I353"/>
<reference evidence="2" key="1">
    <citation type="submission" date="2019-08" db="EMBL/GenBank/DDBJ databases">
        <authorList>
            <person name="Kucharzyk K."/>
            <person name="Murdoch R.W."/>
            <person name="Higgins S."/>
            <person name="Loffler F."/>
        </authorList>
    </citation>
    <scope>NUCLEOTIDE SEQUENCE</scope>
</reference>
<dbReference type="EMBL" id="VSSQ01105803">
    <property type="protein sequence ID" value="MPN45711.1"/>
    <property type="molecule type" value="Genomic_DNA"/>
</dbReference>
<name>A0A645I353_9ZZZZ</name>
<keyword evidence="1" id="KW-0175">Coiled coil</keyword>
<evidence type="ECO:0000313" key="2">
    <source>
        <dbReference type="EMBL" id="MPN45711.1"/>
    </source>
</evidence>
<accession>A0A645I353</accession>
<protein>
    <submittedName>
        <fullName evidence="2">Uncharacterized protein</fullName>
    </submittedName>
</protein>
<organism evidence="2">
    <name type="scientific">bioreactor metagenome</name>
    <dbReference type="NCBI Taxonomy" id="1076179"/>
    <lineage>
        <taxon>unclassified sequences</taxon>
        <taxon>metagenomes</taxon>
        <taxon>ecological metagenomes</taxon>
    </lineage>
</organism>
<evidence type="ECO:0000256" key="1">
    <source>
        <dbReference type="SAM" id="Coils"/>
    </source>
</evidence>
<gene>
    <name evidence="2" type="ORF">SDC9_193281</name>
</gene>
<comment type="caution">
    <text evidence="2">The sequence shown here is derived from an EMBL/GenBank/DDBJ whole genome shotgun (WGS) entry which is preliminary data.</text>
</comment>